<gene>
    <name evidence="1" type="ORF">MBOT_23920</name>
</gene>
<accession>A0A7I9XZ79</accession>
<organism evidence="1 2">
    <name type="scientific">Mycobacterium botniense</name>
    <dbReference type="NCBI Taxonomy" id="84962"/>
    <lineage>
        <taxon>Bacteria</taxon>
        <taxon>Bacillati</taxon>
        <taxon>Actinomycetota</taxon>
        <taxon>Actinomycetes</taxon>
        <taxon>Mycobacteriales</taxon>
        <taxon>Mycobacteriaceae</taxon>
        <taxon>Mycobacterium</taxon>
    </lineage>
</organism>
<dbReference type="EMBL" id="BLKW01000004">
    <property type="protein sequence ID" value="GFG75027.1"/>
    <property type="molecule type" value="Genomic_DNA"/>
</dbReference>
<proteinExistence type="predicted"/>
<evidence type="ECO:0000313" key="2">
    <source>
        <dbReference type="Proteomes" id="UP000465361"/>
    </source>
</evidence>
<name>A0A7I9XZ79_9MYCO</name>
<protein>
    <recommendedName>
        <fullName evidence="3">Transposase</fullName>
    </recommendedName>
</protein>
<dbReference type="Proteomes" id="UP000465361">
    <property type="component" value="Unassembled WGS sequence"/>
</dbReference>
<keyword evidence="2" id="KW-1185">Reference proteome</keyword>
<reference evidence="1 2" key="1">
    <citation type="journal article" date="2019" name="Emerg. Microbes Infect.">
        <title>Comprehensive subspecies identification of 175 nontuberculous mycobacteria species based on 7547 genomic profiles.</title>
        <authorList>
            <person name="Matsumoto Y."/>
            <person name="Kinjo T."/>
            <person name="Motooka D."/>
            <person name="Nabeya D."/>
            <person name="Jung N."/>
            <person name="Uechi K."/>
            <person name="Horii T."/>
            <person name="Iida T."/>
            <person name="Fujita J."/>
            <person name="Nakamura S."/>
        </authorList>
    </citation>
    <scope>NUCLEOTIDE SEQUENCE [LARGE SCALE GENOMIC DNA]</scope>
    <source>
        <strain evidence="1 2">JCM 17322</strain>
    </source>
</reference>
<evidence type="ECO:0000313" key="1">
    <source>
        <dbReference type="EMBL" id="GFG75027.1"/>
    </source>
</evidence>
<evidence type="ECO:0008006" key="3">
    <source>
        <dbReference type="Google" id="ProtNLM"/>
    </source>
</evidence>
<comment type="caution">
    <text evidence="1">The sequence shown here is derived from an EMBL/GenBank/DDBJ whole genome shotgun (WGS) entry which is preliminary data.</text>
</comment>
<sequence length="47" mass="5442">MFETAVCEVMRIAWRTMEAIVARVWADTEKSIGRFANLRRIGINEIS</sequence>
<dbReference type="AlphaFoldDB" id="A0A7I9XZ79"/>